<dbReference type="SUPFAM" id="SSF53850">
    <property type="entry name" value="Periplasmic binding protein-like II"/>
    <property type="match status" value="1"/>
</dbReference>
<keyword evidence="4" id="KW-1185">Reference proteome</keyword>
<dbReference type="InterPro" id="IPR042100">
    <property type="entry name" value="Bug_dom1"/>
</dbReference>
<evidence type="ECO:0000313" key="4">
    <source>
        <dbReference type="Proteomes" id="UP001201985"/>
    </source>
</evidence>
<evidence type="ECO:0000313" key="3">
    <source>
        <dbReference type="EMBL" id="MCI0755878.1"/>
    </source>
</evidence>
<proteinExistence type="inferred from homology"/>
<protein>
    <submittedName>
        <fullName evidence="3">Tripartite tricarboxylate transporter substrate binding protein</fullName>
    </submittedName>
</protein>
<dbReference type="PANTHER" id="PTHR42928:SF5">
    <property type="entry name" value="BLR1237 PROTEIN"/>
    <property type="match status" value="1"/>
</dbReference>
<reference evidence="3 4" key="1">
    <citation type="submission" date="2022-03" db="EMBL/GenBank/DDBJ databases">
        <title>Complete genome analysis of Roseomonas KG 17.1 : a prolific producer of plant growth promoters.</title>
        <authorList>
            <person name="Saadouli I."/>
            <person name="Najjari A."/>
            <person name="Mosbah A."/>
            <person name="Ouzari H.I."/>
        </authorList>
    </citation>
    <scope>NUCLEOTIDE SEQUENCE [LARGE SCALE GENOMIC DNA]</scope>
    <source>
        <strain evidence="3 4">KG17-1</strain>
    </source>
</reference>
<dbReference type="Gene3D" id="3.40.190.150">
    <property type="entry name" value="Bordetella uptake gene, domain 1"/>
    <property type="match status" value="1"/>
</dbReference>
<comment type="caution">
    <text evidence="3">The sequence shown here is derived from an EMBL/GenBank/DDBJ whole genome shotgun (WGS) entry which is preliminary data.</text>
</comment>
<sequence length="339" mass="35614">MQKETSMQNAVAPSCRALSRRSLALAGMSTALWPGLARAAYPDAPVKWIVAYAAGGGSDTLARLLAVRMAEGLGKPVVIDNRPGAATNIGAEAAARAAPDGYTLLTADNGTLVFNPALFRHLPYDPDKDFRPVGGIARFHLVLAVKKDSALRDFDALLTQGKNRPGSIDYASPGLGSPHHLAMERLARSAGARFNHVPYRGAAPALNDLLAGVVEAAVTDTVAGGEALRSGMARPVAVFSASRHPGFPDLPTVAEAAGLEKFEAYAWQSLMVPRATPDAVAARLTAELDTALADPAIQRRFREIGVEPLPATPQEVQAILAADRAVWVPLIRGLGIALD</sequence>
<feature type="signal peptide" evidence="2">
    <location>
        <begin position="1"/>
        <end position="39"/>
    </location>
</feature>
<dbReference type="CDD" id="cd07012">
    <property type="entry name" value="PBP2_Bug_TTT"/>
    <property type="match status" value="1"/>
</dbReference>
<feature type="chain" id="PRO_5045445590" evidence="2">
    <location>
        <begin position="40"/>
        <end position="339"/>
    </location>
</feature>
<evidence type="ECO:0000256" key="2">
    <source>
        <dbReference type="SAM" id="SignalP"/>
    </source>
</evidence>
<dbReference type="Pfam" id="PF03401">
    <property type="entry name" value="TctC"/>
    <property type="match status" value="1"/>
</dbReference>
<evidence type="ECO:0000256" key="1">
    <source>
        <dbReference type="ARBA" id="ARBA00006987"/>
    </source>
</evidence>
<dbReference type="EMBL" id="JALBUU010000079">
    <property type="protein sequence ID" value="MCI0755878.1"/>
    <property type="molecule type" value="Genomic_DNA"/>
</dbReference>
<comment type="similarity">
    <text evidence="1">Belongs to the UPF0065 (bug) family.</text>
</comment>
<dbReference type="PIRSF" id="PIRSF017082">
    <property type="entry name" value="YflP"/>
    <property type="match status" value="1"/>
</dbReference>
<gene>
    <name evidence="3" type="ORF">MON41_19615</name>
</gene>
<keyword evidence="2" id="KW-0732">Signal</keyword>
<dbReference type="PANTHER" id="PTHR42928">
    <property type="entry name" value="TRICARBOXYLATE-BINDING PROTEIN"/>
    <property type="match status" value="1"/>
</dbReference>
<organism evidence="3 4">
    <name type="scientific">Teichococcus vastitatis</name>
    <dbReference type="NCBI Taxonomy" id="2307076"/>
    <lineage>
        <taxon>Bacteria</taxon>
        <taxon>Pseudomonadati</taxon>
        <taxon>Pseudomonadota</taxon>
        <taxon>Alphaproteobacteria</taxon>
        <taxon>Acetobacterales</taxon>
        <taxon>Roseomonadaceae</taxon>
        <taxon>Roseomonas</taxon>
    </lineage>
</organism>
<name>A0ABS9W9H6_9PROT</name>
<dbReference type="InterPro" id="IPR005064">
    <property type="entry name" value="BUG"/>
</dbReference>
<dbReference type="Proteomes" id="UP001201985">
    <property type="component" value="Unassembled WGS sequence"/>
</dbReference>
<accession>A0ABS9W9H6</accession>
<dbReference type="Gene3D" id="3.40.190.10">
    <property type="entry name" value="Periplasmic binding protein-like II"/>
    <property type="match status" value="1"/>
</dbReference>